<feature type="transmembrane region" description="Helical" evidence="6">
    <location>
        <begin position="49"/>
        <end position="67"/>
    </location>
</feature>
<proteinExistence type="predicted"/>
<evidence type="ECO:0000256" key="2">
    <source>
        <dbReference type="ARBA" id="ARBA00022475"/>
    </source>
</evidence>
<feature type="transmembrane region" description="Helical" evidence="6">
    <location>
        <begin position="363"/>
        <end position="380"/>
    </location>
</feature>
<evidence type="ECO:0000313" key="9">
    <source>
        <dbReference type="Proteomes" id="UP001596287"/>
    </source>
</evidence>
<dbReference type="InterPro" id="IPR050375">
    <property type="entry name" value="MFS_TsgA-like"/>
</dbReference>
<sequence>MKNKDQIARIAPILFGFFIMGFCDVVGIASTNVKADFGLSDTMSNMIPVSLFTMFLFFSIPTGILMNHIGRKKTVLLSNAITVIAMFLPLVEYNFATCLVAFALLGIANTMLQVSLNPLLNNVISGEKLFSGITAGQFIKAISSFCAPFLAAVATRHFSNWQHIFTIYGIITFLLTIWMSLTPIEREIKPEKANSFHDVFRLLKDKTILLLFLGIVFLVGIDVGVNTAGPKILMERLNLDSISAGYGASVFFAFRTAGAFIGIILLVKFSPKLIFKITTVTTILALIALFFANDKMSIFAIYAVIGFSIANTFSILFSMALKSNPDKANEISGLMITGIFGGAVVPFLMGITSDKIGSQNGSIIVILICAIYLLFCAFAIKTSVAESAQKSI</sequence>
<dbReference type="EMBL" id="JBHSQB010000003">
    <property type="protein sequence ID" value="MFC6095588.1"/>
    <property type="molecule type" value="Genomic_DNA"/>
</dbReference>
<gene>
    <name evidence="8" type="ORF">ACFPVY_02930</name>
</gene>
<protein>
    <submittedName>
        <fullName evidence="8">MFS transporter</fullName>
    </submittedName>
</protein>
<dbReference type="RefSeq" id="WP_379790224.1">
    <property type="nucleotide sequence ID" value="NZ_JBHSQB010000003.1"/>
</dbReference>
<dbReference type="PANTHER" id="PTHR43702:SF3">
    <property type="entry name" value="PROTEIN TSGA"/>
    <property type="match status" value="1"/>
</dbReference>
<dbReference type="PROSITE" id="PS50850">
    <property type="entry name" value="MFS"/>
    <property type="match status" value="1"/>
</dbReference>
<evidence type="ECO:0000256" key="4">
    <source>
        <dbReference type="ARBA" id="ARBA00022989"/>
    </source>
</evidence>
<keyword evidence="3 6" id="KW-0812">Transmembrane</keyword>
<keyword evidence="9" id="KW-1185">Reference proteome</keyword>
<dbReference type="InterPro" id="IPR020846">
    <property type="entry name" value="MFS_dom"/>
</dbReference>
<evidence type="ECO:0000256" key="5">
    <source>
        <dbReference type="ARBA" id="ARBA00023136"/>
    </source>
</evidence>
<keyword evidence="4 6" id="KW-1133">Transmembrane helix</keyword>
<evidence type="ECO:0000256" key="6">
    <source>
        <dbReference type="SAM" id="Phobius"/>
    </source>
</evidence>
<feature type="domain" description="Major facilitator superfamily (MFS) profile" evidence="7">
    <location>
        <begin position="1"/>
        <end position="384"/>
    </location>
</feature>
<feature type="transmembrane region" description="Helical" evidence="6">
    <location>
        <begin position="99"/>
        <end position="120"/>
    </location>
</feature>
<feature type="transmembrane region" description="Helical" evidence="6">
    <location>
        <begin position="7"/>
        <end position="29"/>
    </location>
</feature>
<evidence type="ECO:0000313" key="8">
    <source>
        <dbReference type="EMBL" id="MFC6095588.1"/>
    </source>
</evidence>
<feature type="transmembrane region" description="Helical" evidence="6">
    <location>
        <begin position="273"/>
        <end position="292"/>
    </location>
</feature>
<reference evidence="9" key="1">
    <citation type="journal article" date="2019" name="Int. J. Syst. Evol. Microbiol.">
        <title>The Global Catalogue of Microorganisms (GCM) 10K type strain sequencing project: providing services to taxonomists for standard genome sequencing and annotation.</title>
        <authorList>
            <consortium name="The Broad Institute Genomics Platform"/>
            <consortium name="The Broad Institute Genome Sequencing Center for Infectious Disease"/>
            <person name="Wu L."/>
            <person name="Ma J."/>
        </authorList>
    </citation>
    <scope>NUCLEOTIDE SEQUENCE [LARGE SCALE GENOMIC DNA]</scope>
    <source>
        <strain evidence="9">CCUG 49679</strain>
    </source>
</reference>
<feature type="transmembrane region" description="Helical" evidence="6">
    <location>
        <begin position="245"/>
        <end position="266"/>
    </location>
</feature>
<keyword evidence="5 6" id="KW-0472">Membrane</keyword>
<dbReference type="Gene3D" id="1.20.1250.20">
    <property type="entry name" value="MFS general substrate transporter like domains"/>
    <property type="match status" value="2"/>
</dbReference>
<dbReference type="InterPro" id="IPR011701">
    <property type="entry name" value="MFS"/>
</dbReference>
<evidence type="ECO:0000256" key="1">
    <source>
        <dbReference type="ARBA" id="ARBA00004429"/>
    </source>
</evidence>
<comment type="caution">
    <text evidence="8">The sequence shown here is derived from an EMBL/GenBank/DDBJ whole genome shotgun (WGS) entry which is preliminary data.</text>
</comment>
<dbReference type="InterPro" id="IPR036259">
    <property type="entry name" value="MFS_trans_sf"/>
</dbReference>
<dbReference type="Pfam" id="PF07690">
    <property type="entry name" value="MFS_1"/>
    <property type="match status" value="1"/>
</dbReference>
<name>A0ABW1PJ87_9FLAO</name>
<dbReference type="PANTHER" id="PTHR43702">
    <property type="entry name" value="L-FUCOSE-PROTON SYMPORTER"/>
    <property type="match status" value="1"/>
</dbReference>
<accession>A0ABW1PJ87</accession>
<feature type="transmembrane region" description="Helical" evidence="6">
    <location>
        <begin position="298"/>
        <end position="321"/>
    </location>
</feature>
<feature type="transmembrane region" description="Helical" evidence="6">
    <location>
        <begin position="333"/>
        <end position="351"/>
    </location>
</feature>
<feature type="transmembrane region" description="Helical" evidence="6">
    <location>
        <begin position="161"/>
        <end position="181"/>
    </location>
</feature>
<keyword evidence="2" id="KW-1003">Cell membrane</keyword>
<dbReference type="Proteomes" id="UP001596287">
    <property type="component" value="Unassembled WGS sequence"/>
</dbReference>
<comment type="subcellular location">
    <subcellularLocation>
        <location evidence="1">Cell inner membrane</location>
        <topology evidence="1">Multi-pass membrane protein</topology>
    </subcellularLocation>
</comment>
<organism evidence="8 9">
    <name type="scientific">Flavobacterium qiangtangense</name>
    <dbReference type="NCBI Taxonomy" id="1442595"/>
    <lineage>
        <taxon>Bacteria</taxon>
        <taxon>Pseudomonadati</taxon>
        <taxon>Bacteroidota</taxon>
        <taxon>Flavobacteriia</taxon>
        <taxon>Flavobacteriales</taxon>
        <taxon>Flavobacteriaceae</taxon>
        <taxon>Flavobacterium</taxon>
    </lineage>
</organism>
<evidence type="ECO:0000259" key="7">
    <source>
        <dbReference type="PROSITE" id="PS50850"/>
    </source>
</evidence>
<dbReference type="SUPFAM" id="SSF103473">
    <property type="entry name" value="MFS general substrate transporter"/>
    <property type="match status" value="1"/>
</dbReference>
<feature type="transmembrane region" description="Helical" evidence="6">
    <location>
        <begin position="207"/>
        <end position="225"/>
    </location>
</feature>
<evidence type="ECO:0000256" key="3">
    <source>
        <dbReference type="ARBA" id="ARBA00022692"/>
    </source>
</evidence>